<evidence type="ECO:0000313" key="5">
    <source>
        <dbReference type="EMBL" id="ALC05130.1"/>
    </source>
</evidence>
<dbReference type="Proteomes" id="UP000068067">
    <property type="component" value="Chromosome"/>
</dbReference>
<sequence>MPASRKADQVYTQIRHEIELGALQPGQRMSEVWLVEHTGASRTPVRDALRRLAADELVILEPRQAPMVAPLSIQAIKDLFEFRRIIEIATVESIAQRTVNEPSLKQKFELLSLKFLHLDREVTDFLTQFTDLTSAFDELISQHANNRFLEKSIAGLQPHTTRLRVIAHSDDDRLQQSVQEHINMCTAIATGDSDAAAHFCRQHLIHVEQSILKSLVTGDFGAVNLQA</sequence>
<dbReference type="GO" id="GO:0003677">
    <property type="term" value="F:DNA binding"/>
    <property type="evidence" value="ECO:0007669"/>
    <property type="project" value="UniProtKB-KW"/>
</dbReference>
<dbReference type="RefSeq" id="WP_053544250.1">
    <property type="nucleotide sequence ID" value="NZ_CP009220.1"/>
</dbReference>
<dbReference type="OrthoDB" id="3186208at2"/>
<dbReference type="InterPro" id="IPR036388">
    <property type="entry name" value="WH-like_DNA-bd_sf"/>
</dbReference>
<dbReference type="Pfam" id="PF07729">
    <property type="entry name" value="FCD"/>
    <property type="match status" value="1"/>
</dbReference>
<proteinExistence type="predicted"/>
<dbReference type="Gene3D" id="1.10.10.10">
    <property type="entry name" value="Winged helix-like DNA-binding domain superfamily/Winged helix DNA-binding domain"/>
    <property type="match status" value="1"/>
</dbReference>
<gene>
    <name evidence="5" type="ORF">CDES_03385</name>
</gene>
<dbReference type="InterPro" id="IPR008920">
    <property type="entry name" value="TF_FadR/GntR_C"/>
</dbReference>
<evidence type="ECO:0000313" key="6">
    <source>
        <dbReference type="Proteomes" id="UP000068067"/>
    </source>
</evidence>
<dbReference type="PANTHER" id="PTHR43537">
    <property type="entry name" value="TRANSCRIPTIONAL REGULATOR, GNTR FAMILY"/>
    <property type="match status" value="1"/>
</dbReference>
<accession>A0A0M4CNJ8</accession>
<feature type="domain" description="HTH gntR-type" evidence="4">
    <location>
        <begin position="4"/>
        <end position="71"/>
    </location>
</feature>
<dbReference type="STRING" id="931089.CDES_03385"/>
<dbReference type="CDD" id="cd07377">
    <property type="entry name" value="WHTH_GntR"/>
    <property type="match status" value="1"/>
</dbReference>
<evidence type="ECO:0000256" key="3">
    <source>
        <dbReference type="ARBA" id="ARBA00023163"/>
    </source>
</evidence>
<dbReference type="InterPro" id="IPR011711">
    <property type="entry name" value="GntR_C"/>
</dbReference>
<dbReference type="PATRIC" id="fig|931089.4.peg.685"/>
<dbReference type="SMART" id="SM00345">
    <property type="entry name" value="HTH_GNTR"/>
    <property type="match status" value="1"/>
</dbReference>
<evidence type="ECO:0000259" key="4">
    <source>
        <dbReference type="PROSITE" id="PS50949"/>
    </source>
</evidence>
<dbReference type="SMART" id="SM00895">
    <property type="entry name" value="FCD"/>
    <property type="match status" value="1"/>
</dbReference>
<dbReference type="Pfam" id="PF00392">
    <property type="entry name" value="GntR"/>
    <property type="match status" value="1"/>
</dbReference>
<keyword evidence="1" id="KW-0805">Transcription regulation</keyword>
<dbReference type="SUPFAM" id="SSF48008">
    <property type="entry name" value="GntR ligand-binding domain-like"/>
    <property type="match status" value="1"/>
</dbReference>
<dbReference type="AlphaFoldDB" id="A0A0M4CNJ8"/>
<keyword evidence="2" id="KW-0238">DNA-binding</keyword>
<dbReference type="SUPFAM" id="SSF46785">
    <property type="entry name" value="Winged helix' DNA-binding domain"/>
    <property type="match status" value="1"/>
</dbReference>
<dbReference type="GO" id="GO:0003700">
    <property type="term" value="F:DNA-binding transcription factor activity"/>
    <property type="evidence" value="ECO:0007669"/>
    <property type="project" value="InterPro"/>
</dbReference>
<dbReference type="PANTHER" id="PTHR43537:SF5">
    <property type="entry name" value="UXU OPERON TRANSCRIPTIONAL REGULATOR"/>
    <property type="match status" value="1"/>
</dbReference>
<dbReference type="InterPro" id="IPR000524">
    <property type="entry name" value="Tscrpt_reg_HTH_GntR"/>
</dbReference>
<evidence type="ECO:0000256" key="1">
    <source>
        <dbReference type="ARBA" id="ARBA00023015"/>
    </source>
</evidence>
<reference evidence="5 6" key="1">
    <citation type="submission" date="2014-08" db="EMBL/GenBank/DDBJ databases">
        <title>Complete genome sequence of Corynebacterium deserti GIMN1.010 (=DSM 45689), isolated from desert sand in western China.</title>
        <authorList>
            <person name="Ruckert C."/>
            <person name="Albersmeier A."/>
            <person name="Kalinowski J."/>
        </authorList>
    </citation>
    <scope>NUCLEOTIDE SEQUENCE [LARGE SCALE GENOMIC DNA]</scope>
    <source>
        <strain evidence="5 6">GIMN1.010</strain>
    </source>
</reference>
<protein>
    <submittedName>
        <fullName evidence="5">Transcriptional regulator</fullName>
    </submittedName>
</protein>
<keyword evidence="6" id="KW-1185">Reference proteome</keyword>
<dbReference type="InterPro" id="IPR036390">
    <property type="entry name" value="WH_DNA-bd_sf"/>
</dbReference>
<dbReference type="PROSITE" id="PS50949">
    <property type="entry name" value="HTH_GNTR"/>
    <property type="match status" value="1"/>
</dbReference>
<keyword evidence="3" id="KW-0804">Transcription</keyword>
<organism evidence="5 6">
    <name type="scientific">Corynebacterium deserti GIMN1.010</name>
    <dbReference type="NCBI Taxonomy" id="931089"/>
    <lineage>
        <taxon>Bacteria</taxon>
        <taxon>Bacillati</taxon>
        <taxon>Actinomycetota</taxon>
        <taxon>Actinomycetes</taxon>
        <taxon>Mycobacteriales</taxon>
        <taxon>Corynebacteriaceae</taxon>
        <taxon>Corynebacterium</taxon>
    </lineage>
</organism>
<dbReference type="Gene3D" id="1.20.120.530">
    <property type="entry name" value="GntR ligand-binding domain-like"/>
    <property type="match status" value="1"/>
</dbReference>
<dbReference type="EMBL" id="CP009220">
    <property type="protein sequence ID" value="ALC05130.1"/>
    <property type="molecule type" value="Genomic_DNA"/>
</dbReference>
<evidence type="ECO:0000256" key="2">
    <source>
        <dbReference type="ARBA" id="ARBA00023125"/>
    </source>
</evidence>
<dbReference type="KEGG" id="cdx:CDES_03385"/>
<name>A0A0M4CNJ8_9CORY</name>